<dbReference type="PROSITE" id="PS51257">
    <property type="entry name" value="PROKAR_LIPOPROTEIN"/>
    <property type="match status" value="1"/>
</dbReference>
<dbReference type="EMBL" id="CP114040">
    <property type="protein sequence ID" value="WAS94156.1"/>
    <property type="molecule type" value="Genomic_DNA"/>
</dbReference>
<evidence type="ECO:0008006" key="5">
    <source>
        <dbReference type="Google" id="ProtNLM"/>
    </source>
</evidence>
<keyword evidence="2" id="KW-0732">Signal</keyword>
<evidence type="ECO:0000313" key="3">
    <source>
        <dbReference type="EMBL" id="WAS94156.1"/>
    </source>
</evidence>
<dbReference type="RefSeq" id="WP_269036493.1">
    <property type="nucleotide sequence ID" value="NZ_CP114040.1"/>
</dbReference>
<feature type="compositionally biased region" description="Low complexity" evidence="1">
    <location>
        <begin position="61"/>
        <end position="80"/>
    </location>
</feature>
<gene>
    <name evidence="3" type="ORF">O0S08_49165</name>
</gene>
<name>A0ABY7H4F3_9BACT</name>
<evidence type="ECO:0000256" key="2">
    <source>
        <dbReference type="SAM" id="SignalP"/>
    </source>
</evidence>
<accession>A0ABY7H4F3</accession>
<sequence>MKLRLRLWSALFVVVACSPKADGESASDTQTSTETAGSTSGASDGSVSVGHSQTSANPSEPVTTTAGQTVTTASPTTFVTEGSATDGDPSDTLPGTVSTVTTEVISTSIGPDSFSTGFTTGGFCNDVPGQPQNAPCTDASGCGCESGKCFVVPAIGGFCGECLGDGDCPDGGCTAPNPVAGVGAVCNLGKAGDGCESDAACNDPTSQDCSPVLEVPGIITVATCGECKTDADCPAQAPHCTPDYDIGDFTGQMKCKAPDSVPNNGGCDFDGTGDQACASGFCGEASVMNLLKLGICGQCNSDADCPVGQQCTDPAVDLDLGALIGSVCM</sequence>
<keyword evidence="4" id="KW-1185">Reference proteome</keyword>
<proteinExistence type="predicted"/>
<organism evidence="3 4">
    <name type="scientific">Nannocystis punicea</name>
    <dbReference type="NCBI Taxonomy" id="2995304"/>
    <lineage>
        <taxon>Bacteria</taxon>
        <taxon>Pseudomonadati</taxon>
        <taxon>Myxococcota</taxon>
        <taxon>Polyangia</taxon>
        <taxon>Nannocystales</taxon>
        <taxon>Nannocystaceae</taxon>
        <taxon>Nannocystis</taxon>
    </lineage>
</organism>
<feature type="compositionally biased region" description="Low complexity" evidence="1">
    <location>
        <begin position="31"/>
        <end position="52"/>
    </location>
</feature>
<evidence type="ECO:0000313" key="4">
    <source>
        <dbReference type="Proteomes" id="UP001164459"/>
    </source>
</evidence>
<reference evidence="3" key="1">
    <citation type="submission" date="2022-11" db="EMBL/GenBank/DDBJ databases">
        <title>Minimal conservation of predation-associated metabolite biosynthetic gene clusters underscores biosynthetic potential of Myxococcota including descriptions for ten novel species: Archangium lansinium sp. nov., Myxococcus landrumus sp. nov., Nannocystis bai.</title>
        <authorList>
            <person name="Ahearne A."/>
            <person name="Stevens C."/>
            <person name="Dowd S."/>
        </authorList>
    </citation>
    <scope>NUCLEOTIDE SEQUENCE</scope>
    <source>
        <strain evidence="3">Fl3</strain>
    </source>
</reference>
<evidence type="ECO:0000256" key="1">
    <source>
        <dbReference type="SAM" id="MobiDB-lite"/>
    </source>
</evidence>
<protein>
    <recommendedName>
        <fullName evidence="5">Tryptophan synthase alpha chain</fullName>
    </recommendedName>
</protein>
<feature type="region of interest" description="Disordered" evidence="1">
    <location>
        <begin position="20"/>
        <end position="95"/>
    </location>
</feature>
<feature type="signal peptide" evidence="2">
    <location>
        <begin position="1"/>
        <end position="21"/>
    </location>
</feature>
<dbReference type="Proteomes" id="UP001164459">
    <property type="component" value="Chromosome"/>
</dbReference>
<feature type="chain" id="PRO_5045111436" description="Tryptophan synthase alpha chain" evidence="2">
    <location>
        <begin position="22"/>
        <end position="329"/>
    </location>
</feature>